<keyword evidence="2" id="KW-0488">Methylation</keyword>
<organism evidence="7 8">
    <name type="scientific">Pelagicoccus mobilis</name>
    <dbReference type="NCBI Taxonomy" id="415221"/>
    <lineage>
        <taxon>Bacteria</taxon>
        <taxon>Pseudomonadati</taxon>
        <taxon>Verrucomicrobiota</taxon>
        <taxon>Opitutia</taxon>
        <taxon>Puniceicoccales</taxon>
        <taxon>Pelagicoccaceae</taxon>
        <taxon>Pelagicoccus</taxon>
    </lineage>
</organism>
<comment type="caution">
    <text evidence="7">The sequence shown here is derived from an EMBL/GenBank/DDBJ whole genome shotgun (WGS) entry which is preliminary data.</text>
</comment>
<dbReference type="PROSITE" id="PS00409">
    <property type="entry name" value="PROKAR_NTER_METHYL"/>
    <property type="match status" value="1"/>
</dbReference>
<dbReference type="InterPro" id="IPR045584">
    <property type="entry name" value="Pilin-like"/>
</dbReference>
<feature type="transmembrane region" description="Helical" evidence="6">
    <location>
        <begin position="21"/>
        <end position="40"/>
    </location>
</feature>
<reference evidence="7" key="1">
    <citation type="submission" date="2021-01" db="EMBL/GenBank/DDBJ databases">
        <title>Modified the classification status of verrucomicrobia.</title>
        <authorList>
            <person name="Feng X."/>
        </authorList>
    </citation>
    <scope>NUCLEOTIDE SEQUENCE</scope>
    <source>
        <strain evidence="7">KCTC 13126</strain>
    </source>
</reference>
<keyword evidence="3 6" id="KW-0812">Transmembrane</keyword>
<evidence type="ECO:0000256" key="4">
    <source>
        <dbReference type="ARBA" id="ARBA00022989"/>
    </source>
</evidence>
<dbReference type="Pfam" id="PF07963">
    <property type="entry name" value="N_methyl"/>
    <property type="match status" value="1"/>
</dbReference>
<gene>
    <name evidence="7" type="ORF">JIN87_26010</name>
</gene>
<evidence type="ECO:0000256" key="3">
    <source>
        <dbReference type="ARBA" id="ARBA00022692"/>
    </source>
</evidence>
<evidence type="ECO:0000256" key="2">
    <source>
        <dbReference type="ARBA" id="ARBA00022481"/>
    </source>
</evidence>
<dbReference type="Gene3D" id="3.30.700.10">
    <property type="entry name" value="Glycoprotein, Type 4 Pilin"/>
    <property type="match status" value="1"/>
</dbReference>
<evidence type="ECO:0000256" key="5">
    <source>
        <dbReference type="ARBA" id="ARBA00023136"/>
    </source>
</evidence>
<dbReference type="SUPFAM" id="SSF54523">
    <property type="entry name" value="Pili subunits"/>
    <property type="match status" value="1"/>
</dbReference>
<dbReference type="PANTHER" id="PTHR30093">
    <property type="entry name" value="GENERAL SECRETION PATHWAY PROTEIN G"/>
    <property type="match status" value="1"/>
</dbReference>
<dbReference type="InterPro" id="IPR000983">
    <property type="entry name" value="Bac_GSPG_pilin"/>
</dbReference>
<proteinExistence type="predicted"/>
<evidence type="ECO:0000256" key="6">
    <source>
        <dbReference type="SAM" id="Phobius"/>
    </source>
</evidence>
<dbReference type="InterPro" id="IPR012902">
    <property type="entry name" value="N_methyl_site"/>
</dbReference>
<dbReference type="RefSeq" id="WP_200359257.1">
    <property type="nucleotide sequence ID" value="NZ_JBHLTO010000016.1"/>
</dbReference>
<evidence type="ECO:0000313" key="7">
    <source>
        <dbReference type="EMBL" id="MBK1880367.1"/>
    </source>
</evidence>
<dbReference type="EMBL" id="JAENIL010000084">
    <property type="protein sequence ID" value="MBK1880367.1"/>
    <property type="molecule type" value="Genomic_DNA"/>
</dbReference>
<comment type="subcellular location">
    <subcellularLocation>
        <location evidence="1">Membrane</location>
        <topology evidence="1">Single-pass membrane protein</topology>
    </subcellularLocation>
</comment>
<sequence>MPTSRKQQTTRMRHGFTLVELMIVVVLVGLLASIAIPTISKVRENALKSRLAHDFKTFRTAFEQYALENGDWPRECESGCVS</sequence>
<protein>
    <submittedName>
        <fullName evidence="7">Type II secretion system protein</fullName>
    </submittedName>
</protein>
<dbReference type="AlphaFoldDB" id="A0A934S101"/>
<keyword evidence="5 6" id="KW-0472">Membrane</keyword>
<dbReference type="GO" id="GO:0015628">
    <property type="term" value="P:protein secretion by the type II secretion system"/>
    <property type="evidence" value="ECO:0007669"/>
    <property type="project" value="InterPro"/>
</dbReference>
<keyword evidence="8" id="KW-1185">Reference proteome</keyword>
<dbReference type="NCBIfam" id="TIGR02532">
    <property type="entry name" value="IV_pilin_GFxxxE"/>
    <property type="match status" value="1"/>
</dbReference>
<dbReference type="PRINTS" id="PR00813">
    <property type="entry name" value="BCTERIALGSPG"/>
</dbReference>
<evidence type="ECO:0000256" key="1">
    <source>
        <dbReference type="ARBA" id="ARBA00004167"/>
    </source>
</evidence>
<keyword evidence="4 6" id="KW-1133">Transmembrane helix</keyword>
<dbReference type="Proteomes" id="UP000617628">
    <property type="component" value="Unassembled WGS sequence"/>
</dbReference>
<dbReference type="GO" id="GO:0016020">
    <property type="term" value="C:membrane"/>
    <property type="evidence" value="ECO:0007669"/>
    <property type="project" value="UniProtKB-SubCell"/>
</dbReference>
<accession>A0A934S101</accession>
<dbReference type="GO" id="GO:0015627">
    <property type="term" value="C:type II protein secretion system complex"/>
    <property type="evidence" value="ECO:0007669"/>
    <property type="project" value="InterPro"/>
</dbReference>
<evidence type="ECO:0000313" key="8">
    <source>
        <dbReference type="Proteomes" id="UP000617628"/>
    </source>
</evidence>
<dbReference type="PANTHER" id="PTHR30093:SF44">
    <property type="entry name" value="TYPE II SECRETION SYSTEM CORE PROTEIN G"/>
    <property type="match status" value="1"/>
</dbReference>
<name>A0A934S101_9BACT</name>